<protein>
    <submittedName>
        <fullName evidence="5">Uncharacterized protein</fullName>
    </submittedName>
</protein>
<accession>A0A816MA25</accession>
<dbReference type="Proteomes" id="UP000663824">
    <property type="component" value="Unassembled WGS sequence"/>
</dbReference>
<dbReference type="Proteomes" id="UP000663866">
    <property type="component" value="Unassembled WGS sequence"/>
</dbReference>
<dbReference type="SUPFAM" id="SSF48452">
    <property type="entry name" value="TPR-like"/>
    <property type="match status" value="1"/>
</dbReference>
<dbReference type="PANTHER" id="PTHR45641:SF19">
    <property type="entry name" value="NEPHROCYSTIN-3"/>
    <property type="match status" value="1"/>
</dbReference>
<keyword evidence="10" id="KW-1185">Reference proteome</keyword>
<dbReference type="EMBL" id="CAJOBI010000597">
    <property type="protein sequence ID" value="CAF3833782.1"/>
    <property type="molecule type" value="Genomic_DNA"/>
</dbReference>
<evidence type="ECO:0000313" key="9">
    <source>
        <dbReference type="Proteomes" id="UP000663824"/>
    </source>
</evidence>
<dbReference type="Proteomes" id="UP000663842">
    <property type="component" value="Unassembled WGS sequence"/>
</dbReference>
<keyword evidence="1" id="KW-0677">Repeat</keyword>
<evidence type="ECO:0000313" key="10">
    <source>
        <dbReference type="Proteomes" id="UP000663866"/>
    </source>
</evidence>
<evidence type="ECO:0000313" key="7">
    <source>
        <dbReference type="EMBL" id="CAF3833782.1"/>
    </source>
</evidence>
<keyword evidence="2" id="KW-0802">TPR repeat</keyword>
<evidence type="ECO:0000256" key="2">
    <source>
        <dbReference type="ARBA" id="ARBA00022803"/>
    </source>
</evidence>
<dbReference type="Proteomes" id="UP000663834">
    <property type="component" value="Unassembled WGS sequence"/>
</dbReference>
<dbReference type="OrthoDB" id="5986190at2759"/>
<dbReference type="InterPro" id="IPR011990">
    <property type="entry name" value="TPR-like_helical_dom_sf"/>
</dbReference>
<dbReference type="EMBL" id="CAJOBF010000109">
    <property type="protein sequence ID" value="CAF3749185.1"/>
    <property type="molecule type" value="Genomic_DNA"/>
</dbReference>
<dbReference type="Proteomes" id="UP000676336">
    <property type="component" value="Unassembled WGS sequence"/>
</dbReference>
<gene>
    <name evidence="3" type="ORF">CJN711_LOCUS37556</name>
    <name evidence="4" type="ORF">KQP761_LOCUS27141</name>
    <name evidence="5" type="ORF">MBJ925_LOCUS7436</name>
    <name evidence="8" type="ORF">OVN521_LOCUS32190</name>
    <name evidence="7" type="ORF">SMN809_LOCUS3025</name>
    <name evidence="6" type="ORF">UXM345_LOCUS1899</name>
</gene>
<dbReference type="PANTHER" id="PTHR45641">
    <property type="entry name" value="TETRATRICOPEPTIDE REPEAT PROTEIN (AFU_ORTHOLOGUE AFUA_6G03870)"/>
    <property type="match status" value="1"/>
</dbReference>
<sequence length="96" mass="11277">MEVLFDLASVFKITDIKYDEINPKWNIYLMTTDEALNNIGRCYDCMGKFELALEYDIRALEMKQRLFPHDHPDIATSLNSIGLAYYSHYDFEQALD</sequence>
<proteinExistence type="predicted"/>
<dbReference type="EMBL" id="CAJOBG010021748">
    <property type="protein sequence ID" value="CAF4327344.1"/>
    <property type="molecule type" value="Genomic_DNA"/>
</dbReference>
<dbReference type="EMBL" id="CAJNOW010014917">
    <property type="protein sequence ID" value="CAF1636333.1"/>
    <property type="molecule type" value="Genomic_DNA"/>
</dbReference>
<comment type="caution">
    <text evidence="5">The sequence shown here is derived from an EMBL/GenBank/DDBJ whole genome shotgun (WGS) entry which is preliminary data.</text>
</comment>
<dbReference type="AlphaFoldDB" id="A0A816MA25"/>
<dbReference type="EMBL" id="CAJNOV010018314">
    <property type="protein sequence ID" value="CAF1618563.1"/>
    <property type="molecule type" value="Genomic_DNA"/>
</dbReference>
<name>A0A816MA25_9BILA</name>
<evidence type="ECO:0000313" key="5">
    <source>
        <dbReference type="EMBL" id="CAF1983960.1"/>
    </source>
</evidence>
<evidence type="ECO:0000313" key="8">
    <source>
        <dbReference type="EMBL" id="CAF4327344.1"/>
    </source>
</evidence>
<dbReference type="EMBL" id="CAJNRE010002534">
    <property type="protein sequence ID" value="CAF1983960.1"/>
    <property type="molecule type" value="Genomic_DNA"/>
</dbReference>
<evidence type="ECO:0000313" key="4">
    <source>
        <dbReference type="EMBL" id="CAF1636333.1"/>
    </source>
</evidence>
<reference evidence="5" key="1">
    <citation type="submission" date="2021-02" db="EMBL/GenBank/DDBJ databases">
        <authorList>
            <person name="Nowell W R."/>
        </authorList>
    </citation>
    <scope>NUCLEOTIDE SEQUENCE</scope>
</reference>
<evidence type="ECO:0000256" key="1">
    <source>
        <dbReference type="ARBA" id="ARBA00022737"/>
    </source>
</evidence>
<evidence type="ECO:0000313" key="6">
    <source>
        <dbReference type="EMBL" id="CAF3749185.1"/>
    </source>
</evidence>
<dbReference type="Gene3D" id="1.25.40.10">
    <property type="entry name" value="Tetratricopeptide repeat domain"/>
    <property type="match status" value="1"/>
</dbReference>
<organism evidence="5 9">
    <name type="scientific">Rotaria magnacalcarata</name>
    <dbReference type="NCBI Taxonomy" id="392030"/>
    <lineage>
        <taxon>Eukaryota</taxon>
        <taxon>Metazoa</taxon>
        <taxon>Spiralia</taxon>
        <taxon>Gnathifera</taxon>
        <taxon>Rotifera</taxon>
        <taxon>Eurotatoria</taxon>
        <taxon>Bdelloidea</taxon>
        <taxon>Philodinida</taxon>
        <taxon>Philodinidae</taxon>
        <taxon>Rotaria</taxon>
    </lineage>
</organism>
<evidence type="ECO:0000313" key="3">
    <source>
        <dbReference type="EMBL" id="CAF1618563.1"/>
    </source>
</evidence>
<dbReference type="Proteomes" id="UP000663855">
    <property type="component" value="Unassembled WGS sequence"/>
</dbReference>
<dbReference type="Pfam" id="PF13424">
    <property type="entry name" value="TPR_12"/>
    <property type="match status" value="1"/>
</dbReference>